<keyword evidence="1" id="KW-0677">Repeat</keyword>
<sequence>MNRTNNANVTQSWKSTTALNVHTTVSPWTTTSQLPILSTCKQSPMLPPVIPENNKNYIENSCVVILRFGPWVEKVCLEQKPFICYEDRFMGRVNVSNITSSSVSLQWDQGPGDLSHYRLQVAAADWNLTVELHNLNFELNNLTAGTRYNIQVFPVKCKRDLNPQNVSFYTIPGVVENLTVTSFTETSVSLSWKKPDGNYDFFQVTANSLLEQADPIIRDNITTEHLVFDKLIQGNNYTFVFITGVEDRTMWSQERKTWACTRPGKVTKLEAFDNSDTWLKVRWTPPVGKYMEFTVKVKDGNMSDLNATVTLLDSSKLNEVKLSGLSKGSMIKLFVRVLSVCSLQGENENITTYTGPSRPTNARVLNSTINSLTFVWEPPVNSSATDYNCTLTSTFWNTFKANPVSDTICYFENLSSGRNYSFQVYTLSDNKTRWTEERDVWVSLMDLSAPQPDPYKRKRMDGGYR</sequence>
<dbReference type="AlphaFoldDB" id="A0AAV9R0W5"/>
<name>A0AAV9R0W5_9TELE</name>
<evidence type="ECO:0000313" key="3">
    <source>
        <dbReference type="EMBL" id="KAK5602763.1"/>
    </source>
</evidence>
<keyword evidence="4" id="KW-1185">Reference proteome</keyword>
<comment type="caution">
    <text evidence="3">The sequence shown here is derived from an EMBL/GenBank/DDBJ whole genome shotgun (WGS) entry which is preliminary data.</text>
</comment>
<dbReference type="SMART" id="SM00060">
    <property type="entry name" value="FN3"/>
    <property type="match status" value="4"/>
</dbReference>
<dbReference type="EMBL" id="JAHHUM010002602">
    <property type="protein sequence ID" value="KAK5602763.1"/>
    <property type="molecule type" value="Genomic_DNA"/>
</dbReference>
<evidence type="ECO:0000259" key="2">
    <source>
        <dbReference type="PROSITE" id="PS50853"/>
    </source>
</evidence>
<dbReference type="PANTHER" id="PTHR46708:SF11">
    <property type="entry name" value="RECEPTOR-TYPE TYROSINE-PROTEIN PHOSPHATASE ETA-LIKE"/>
    <property type="match status" value="1"/>
</dbReference>
<evidence type="ECO:0000313" key="4">
    <source>
        <dbReference type="Proteomes" id="UP001311232"/>
    </source>
</evidence>
<evidence type="ECO:0000256" key="1">
    <source>
        <dbReference type="ARBA" id="ARBA00022737"/>
    </source>
</evidence>
<feature type="domain" description="Fibronectin type-III" evidence="2">
    <location>
        <begin position="89"/>
        <end position="174"/>
    </location>
</feature>
<dbReference type="PANTHER" id="PTHR46708">
    <property type="entry name" value="TENASCIN"/>
    <property type="match status" value="1"/>
</dbReference>
<dbReference type="Proteomes" id="UP001311232">
    <property type="component" value="Unassembled WGS sequence"/>
</dbReference>
<feature type="domain" description="Fibronectin type-III" evidence="2">
    <location>
        <begin position="358"/>
        <end position="447"/>
    </location>
</feature>
<accession>A0AAV9R0W5</accession>
<dbReference type="PROSITE" id="PS50853">
    <property type="entry name" value="FN3"/>
    <property type="match status" value="3"/>
</dbReference>
<dbReference type="Pfam" id="PF00041">
    <property type="entry name" value="fn3"/>
    <property type="match status" value="3"/>
</dbReference>
<dbReference type="InterPro" id="IPR003961">
    <property type="entry name" value="FN3_dom"/>
</dbReference>
<protein>
    <recommendedName>
        <fullName evidence="2">Fibronectin type-III domain-containing protein</fullName>
    </recommendedName>
</protein>
<dbReference type="SUPFAM" id="SSF49265">
    <property type="entry name" value="Fibronectin type III"/>
    <property type="match status" value="2"/>
</dbReference>
<reference evidence="3 4" key="1">
    <citation type="submission" date="2021-06" db="EMBL/GenBank/DDBJ databases">
        <authorList>
            <person name="Palmer J.M."/>
        </authorList>
    </citation>
    <scope>NUCLEOTIDE SEQUENCE [LARGE SCALE GENOMIC DNA]</scope>
    <source>
        <strain evidence="3 4">MEX-2019</strain>
        <tissue evidence="3">Muscle</tissue>
    </source>
</reference>
<dbReference type="CDD" id="cd00063">
    <property type="entry name" value="FN3"/>
    <property type="match status" value="3"/>
</dbReference>
<feature type="domain" description="Fibronectin type-III" evidence="2">
    <location>
        <begin position="262"/>
        <end position="357"/>
    </location>
</feature>
<proteinExistence type="predicted"/>
<dbReference type="Gene3D" id="2.60.40.10">
    <property type="entry name" value="Immunoglobulins"/>
    <property type="match status" value="4"/>
</dbReference>
<dbReference type="InterPro" id="IPR050991">
    <property type="entry name" value="ECM_Regulatory_Proteins"/>
</dbReference>
<gene>
    <name evidence="3" type="ORF">CRENBAI_026668</name>
</gene>
<dbReference type="InterPro" id="IPR013783">
    <property type="entry name" value="Ig-like_fold"/>
</dbReference>
<organism evidence="3 4">
    <name type="scientific">Crenichthys baileyi</name>
    <name type="common">White River springfish</name>
    <dbReference type="NCBI Taxonomy" id="28760"/>
    <lineage>
        <taxon>Eukaryota</taxon>
        <taxon>Metazoa</taxon>
        <taxon>Chordata</taxon>
        <taxon>Craniata</taxon>
        <taxon>Vertebrata</taxon>
        <taxon>Euteleostomi</taxon>
        <taxon>Actinopterygii</taxon>
        <taxon>Neopterygii</taxon>
        <taxon>Teleostei</taxon>
        <taxon>Neoteleostei</taxon>
        <taxon>Acanthomorphata</taxon>
        <taxon>Ovalentaria</taxon>
        <taxon>Atherinomorphae</taxon>
        <taxon>Cyprinodontiformes</taxon>
        <taxon>Goodeidae</taxon>
        <taxon>Crenichthys</taxon>
    </lineage>
</organism>
<dbReference type="InterPro" id="IPR036116">
    <property type="entry name" value="FN3_sf"/>
</dbReference>